<reference evidence="1 2" key="1">
    <citation type="submission" date="2022-12" db="EMBL/GenBank/DDBJ databases">
        <title>Chromosome-level genome of Tegillarca granosa.</title>
        <authorList>
            <person name="Kim J."/>
        </authorList>
    </citation>
    <scope>NUCLEOTIDE SEQUENCE [LARGE SCALE GENOMIC DNA]</scope>
    <source>
        <strain evidence="1">Teg-2019</strain>
        <tissue evidence="1">Adductor muscle</tissue>
    </source>
</reference>
<dbReference type="Proteomes" id="UP001217089">
    <property type="component" value="Unassembled WGS sequence"/>
</dbReference>
<name>A0ABQ9FWW3_TEGGR</name>
<keyword evidence="2" id="KW-1185">Reference proteome</keyword>
<comment type="caution">
    <text evidence="1">The sequence shown here is derived from an EMBL/GenBank/DDBJ whole genome shotgun (WGS) entry which is preliminary data.</text>
</comment>
<sequence length="86" mass="10203">MKLIVIKVNVMKRIVMKSECDEMGCYKKSSDGCDEMDCNKMDMKVHEDFSHWWFILNKFLIINKFKTTRYSINCSDGSDEMDCNKK</sequence>
<evidence type="ECO:0000313" key="2">
    <source>
        <dbReference type="Proteomes" id="UP001217089"/>
    </source>
</evidence>
<evidence type="ECO:0000313" key="1">
    <source>
        <dbReference type="EMBL" id="KAJ8321742.1"/>
    </source>
</evidence>
<protein>
    <submittedName>
        <fullName evidence="1">Uncharacterized protein</fullName>
    </submittedName>
</protein>
<proteinExistence type="predicted"/>
<accession>A0ABQ9FWW3</accession>
<organism evidence="1 2">
    <name type="scientific">Tegillarca granosa</name>
    <name type="common">Malaysian cockle</name>
    <name type="synonym">Anadara granosa</name>
    <dbReference type="NCBI Taxonomy" id="220873"/>
    <lineage>
        <taxon>Eukaryota</taxon>
        <taxon>Metazoa</taxon>
        <taxon>Spiralia</taxon>
        <taxon>Lophotrochozoa</taxon>
        <taxon>Mollusca</taxon>
        <taxon>Bivalvia</taxon>
        <taxon>Autobranchia</taxon>
        <taxon>Pteriomorphia</taxon>
        <taxon>Arcoida</taxon>
        <taxon>Arcoidea</taxon>
        <taxon>Arcidae</taxon>
        <taxon>Tegillarca</taxon>
    </lineage>
</organism>
<gene>
    <name evidence="1" type="ORF">KUTeg_000213</name>
</gene>
<dbReference type="EMBL" id="JARBDR010000018">
    <property type="protein sequence ID" value="KAJ8321742.1"/>
    <property type="molecule type" value="Genomic_DNA"/>
</dbReference>